<gene>
    <name evidence="2" type="ORF">E7Y31_00065</name>
</gene>
<sequence>MTGSHPRRRTPKGPLVLDTRELGRRPGSMRRVQTQAALPADLGAEMMWVPAGAIATLDLRLESVIEGVLVSGTIVAPLKGECGRCLAEVSDIGTVEVRELFYYADRAVDMADDDDARVLAEDHADLEPVVRDALVLDLPLSPTCRPDCAGLCVDCGARLDEVGPNHSHDRLDARWIALSVLAEGAPTGTDQGRSDPDESKEKK</sequence>
<feature type="region of interest" description="Disordered" evidence="1">
    <location>
        <begin position="1"/>
        <end position="20"/>
    </location>
</feature>
<feature type="compositionally biased region" description="Basic and acidic residues" evidence="1">
    <location>
        <begin position="192"/>
        <end position="203"/>
    </location>
</feature>
<dbReference type="Pfam" id="PF02620">
    <property type="entry name" value="YceD"/>
    <property type="match status" value="1"/>
</dbReference>
<accession>A0A4S5EV25</accession>
<reference evidence="2 3" key="1">
    <citation type="submission" date="2019-04" db="EMBL/GenBank/DDBJ databases">
        <title>Draft genome sequences for three unisolated Alnus-infective Frankia Sp+ strains, AgTrS, AiOr and AvVan, the first sequenced Frankia strains able to sporulate in-planta.</title>
        <authorList>
            <person name="Bethencourt L."/>
            <person name="Vautrin F."/>
            <person name="Taib N."/>
            <person name="Dubost A."/>
            <person name="Castro-Garcia L."/>
            <person name="Imbaud O."/>
            <person name="Abrouk D."/>
            <person name="Fournier P."/>
            <person name="Briolay J."/>
            <person name="Nguyen A."/>
            <person name="Normand P."/>
            <person name="Fernandez M.P."/>
            <person name="Brochier-Armanet C."/>
            <person name="Herrera-Belaroussi A."/>
        </authorList>
    </citation>
    <scope>NUCLEOTIDE SEQUENCE [LARGE SCALE GENOMIC DNA]</scope>
    <source>
        <strain evidence="2 3">AvVan</strain>
    </source>
</reference>
<evidence type="ECO:0000313" key="3">
    <source>
        <dbReference type="Proteomes" id="UP000305282"/>
    </source>
</evidence>
<protein>
    <submittedName>
        <fullName evidence="2">DUF177 domain-containing protein</fullName>
    </submittedName>
</protein>
<name>A0A4S5EV25_9ACTN</name>
<dbReference type="AlphaFoldDB" id="A0A4S5EV25"/>
<keyword evidence="3" id="KW-1185">Reference proteome</keyword>
<evidence type="ECO:0000256" key="1">
    <source>
        <dbReference type="SAM" id="MobiDB-lite"/>
    </source>
</evidence>
<proteinExistence type="predicted"/>
<feature type="region of interest" description="Disordered" evidence="1">
    <location>
        <begin position="184"/>
        <end position="203"/>
    </location>
</feature>
<dbReference type="InterPro" id="IPR003772">
    <property type="entry name" value="YceD"/>
</dbReference>
<comment type="caution">
    <text evidence="2">The sequence shown here is derived from an EMBL/GenBank/DDBJ whole genome shotgun (WGS) entry which is preliminary data.</text>
</comment>
<organism evidence="2 3">
    <name type="scientific">Candidatus Frankia alpina</name>
    <dbReference type="NCBI Taxonomy" id="2699483"/>
    <lineage>
        <taxon>Bacteria</taxon>
        <taxon>Bacillati</taxon>
        <taxon>Actinomycetota</taxon>
        <taxon>Actinomycetes</taxon>
        <taxon>Frankiales</taxon>
        <taxon>Frankiaceae</taxon>
        <taxon>Frankia</taxon>
    </lineage>
</organism>
<dbReference type="Proteomes" id="UP000305282">
    <property type="component" value="Unassembled WGS sequence"/>
</dbReference>
<feature type="compositionally biased region" description="Basic residues" evidence="1">
    <location>
        <begin position="1"/>
        <end position="11"/>
    </location>
</feature>
<evidence type="ECO:0000313" key="2">
    <source>
        <dbReference type="EMBL" id="THJ76376.1"/>
    </source>
</evidence>
<dbReference type="EMBL" id="SSXH01000001">
    <property type="protein sequence ID" value="THJ76376.1"/>
    <property type="molecule type" value="Genomic_DNA"/>
</dbReference>
<dbReference type="RefSeq" id="WP_136446316.1">
    <property type="nucleotide sequence ID" value="NZ_SSXH01000001.1"/>
</dbReference>
<dbReference type="OrthoDB" id="9790372at2"/>